<protein>
    <submittedName>
        <fullName evidence="1">Uncharacterized protein</fullName>
    </submittedName>
</protein>
<sequence>MVKNRNARVDKKNVPFPPGSTLLPHFPKRHLFPFRIAISDMEFQRGNTQEAFLIPPDLKFFDWKKTAGTRNVFLSYFKRVRSILFLAMAVYVSTQCLHHECREGIGFRRGKKCFRCQFQKFVCGLVIRCFRSNTVWIVMS</sequence>
<reference evidence="1" key="1">
    <citation type="submission" date="2020-08" db="EMBL/GenBank/DDBJ databases">
        <title>Multicomponent nature underlies the extraordinary mechanical properties of spider dragline silk.</title>
        <authorList>
            <person name="Kono N."/>
            <person name="Nakamura H."/>
            <person name="Mori M."/>
            <person name="Yoshida Y."/>
            <person name="Ohtoshi R."/>
            <person name="Malay A.D."/>
            <person name="Moran D.A.P."/>
            <person name="Tomita M."/>
            <person name="Numata K."/>
            <person name="Arakawa K."/>
        </authorList>
    </citation>
    <scope>NUCLEOTIDE SEQUENCE</scope>
</reference>
<evidence type="ECO:0000313" key="1">
    <source>
        <dbReference type="EMBL" id="GFU63141.1"/>
    </source>
</evidence>
<dbReference type="EMBL" id="BMAW01041347">
    <property type="protein sequence ID" value="GFU63141.1"/>
    <property type="molecule type" value="Genomic_DNA"/>
</dbReference>
<organism evidence="1 2">
    <name type="scientific">Nephila pilipes</name>
    <name type="common">Giant wood spider</name>
    <name type="synonym">Nephila maculata</name>
    <dbReference type="NCBI Taxonomy" id="299642"/>
    <lineage>
        <taxon>Eukaryota</taxon>
        <taxon>Metazoa</taxon>
        <taxon>Ecdysozoa</taxon>
        <taxon>Arthropoda</taxon>
        <taxon>Chelicerata</taxon>
        <taxon>Arachnida</taxon>
        <taxon>Araneae</taxon>
        <taxon>Araneomorphae</taxon>
        <taxon>Entelegynae</taxon>
        <taxon>Araneoidea</taxon>
        <taxon>Nephilidae</taxon>
        <taxon>Nephila</taxon>
    </lineage>
</organism>
<proteinExistence type="predicted"/>
<gene>
    <name evidence="1" type="ORF">NPIL_322901</name>
</gene>
<name>A0A8X6R634_NEPPI</name>
<comment type="caution">
    <text evidence="1">The sequence shown here is derived from an EMBL/GenBank/DDBJ whole genome shotgun (WGS) entry which is preliminary data.</text>
</comment>
<keyword evidence="2" id="KW-1185">Reference proteome</keyword>
<evidence type="ECO:0000313" key="2">
    <source>
        <dbReference type="Proteomes" id="UP000887013"/>
    </source>
</evidence>
<accession>A0A8X6R634</accession>
<dbReference type="Proteomes" id="UP000887013">
    <property type="component" value="Unassembled WGS sequence"/>
</dbReference>
<dbReference type="AlphaFoldDB" id="A0A8X6R634"/>